<organism evidence="1 2">
    <name type="scientific">Acidiferrobacter thiooxydans</name>
    <dbReference type="NCBI Taxonomy" id="163359"/>
    <lineage>
        <taxon>Bacteria</taxon>
        <taxon>Pseudomonadati</taxon>
        <taxon>Pseudomonadota</taxon>
        <taxon>Gammaproteobacteria</taxon>
        <taxon>Acidiferrobacterales</taxon>
        <taxon>Acidiferrobacteraceae</taxon>
        <taxon>Acidiferrobacter</taxon>
    </lineage>
</organism>
<dbReference type="EMBL" id="PSYR01000001">
    <property type="protein sequence ID" value="RCN58529.1"/>
    <property type="molecule type" value="Genomic_DNA"/>
</dbReference>
<comment type="caution">
    <text evidence="1">The sequence shown here is derived from an EMBL/GenBank/DDBJ whole genome shotgun (WGS) entry which is preliminary data.</text>
</comment>
<gene>
    <name evidence="1" type="ORF">C4900_01665</name>
</gene>
<protein>
    <recommendedName>
        <fullName evidence="3">N-acetyltransferase domain-containing protein</fullName>
    </recommendedName>
</protein>
<proteinExistence type="predicted"/>
<dbReference type="Proteomes" id="UP000253250">
    <property type="component" value="Unassembled WGS sequence"/>
</dbReference>
<accession>A0A368HJA4</accession>
<evidence type="ECO:0000313" key="1">
    <source>
        <dbReference type="EMBL" id="RCN58529.1"/>
    </source>
</evidence>
<sequence>MESVVCFDEVVSPDFEEVSALMRANWTPPCWVYERDLLTMHILRPTADPSMAVGLRATNGDLASYLAFVPLRLRVGGRVYRAVFGSFFTVSGRYRRHRLSDRQQGLMLDRARDQGYELYVAVTVAGTPANQTVARAFAARGLTVQSVRNFRYLAGVPAIISTRLGPGDPGRVRCYEPADAPAAFTLLSACTAQALLAKVVEREDIDFLLRLRPRVTTYVYEAHGEVLGLVSLSFLPVLSERVGMNAYVEAFAVMRLEPTARVAFVDTVLRAALAQGAEAVMVPDTGCADLDVFRRLGFRAAPRKLRLLLGALRPDITGLPEAVDRFCLDVF</sequence>
<dbReference type="InterPro" id="IPR016181">
    <property type="entry name" value="Acyl_CoA_acyltransferase"/>
</dbReference>
<evidence type="ECO:0008006" key="3">
    <source>
        <dbReference type="Google" id="ProtNLM"/>
    </source>
</evidence>
<dbReference type="OrthoDB" id="9895935at2"/>
<dbReference type="Gene3D" id="3.40.630.170">
    <property type="match status" value="1"/>
</dbReference>
<reference evidence="1 2" key="1">
    <citation type="submission" date="2018-02" db="EMBL/GenBank/DDBJ databases">
        <title>Insights into the biology of acidophilic members of the Acidiferrobacteraceae family derived from comparative genomic analyses.</title>
        <authorList>
            <person name="Issotta F."/>
            <person name="Thyssen C."/>
            <person name="Mena C."/>
            <person name="Moya A."/>
            <person name="Bellenberg S."/>
            <person name="Sproer C."/>
            <person name="Covarrubias P.C."/>
            <person name="Sand W."/>
            <person name="Quatrini R."/>
            <person name="Vera M."/>
        </authorList>
    </citation>
    <scope>NUCLEOTIDE SEQUENCE [LARGE SCALE GENOMIC DNA]</scope>
    <source>
        <strain evidence="2">m-1</strain>
    </source>
</reference>
<keyword evidence="2" id="KW-1185">Reference proteome</keyword>
<dbReference type="SUPFAM" id="SSF55729">
    <property type="entry name" value="Acyl-CoA N-acyltransferases (Nat)"/>
    <property type="match status" value="1"/>
</dbReference>
<dbReference type="RefSeq" id="WP_114282199.1">
    <property type="nucleotide sequence ID" value="NZ_PSYR01000001.1"/>
</dbReference>
<evidence type="ECO:0000313" key="2">
    <source>
        <dbReference type="Proteomes" id="UP000253250"/>
    </source>
</evidence>
<dbReference type="AlphaFoldDB" id="A0A368HJA4"/>
<name>A0A368HJA4_9GAMM</name>